<keyword evidence="1" id="KW-0472">Membrane</keyword>
<keyword evidence="1" id="KW-1133">Transmembrane helix</keyword>
<dbReference type="CTD" id="4541"/>
<geneLocation type="mitochondrion" evidence="2"/>
<feature type="transmembrane region" description="Helical" evidence="1">
    <location>
        <begin position="40"/>
        <end position="59"/>
    </location>
</feature>
<evidence type="ECO:0000256" key="1">
    <source>
        <dbReference type="SAM" id="Phobius"/>
    </source>
</evidence>
<dbReference type="RefSeq" id="YP_009169432.1">
    <property type="nucleotide sequence ID" value="NC_028001.1"/>
</dbReference>
<reference evidence="2" key="1">
    <citation type="submission" date="2014-08" db="EMBL/GenBank/DDBJ databases">
        <authorList>
            <person name="Edwards T."/>
        </authorList>
    </citation>
    <scope>NUCLEOTIDE SEQUENCE</scope>
</reference>
<proteinExistence type="predicted"/>
<keyword evidence="1" id="KW-0812">Transmembrane</keyword>
<name>A0A0M3LRU3_FISEL</name>
<dbReference type="AlphaFoldDB" id="A0A0M3LRU3"/>
<dbReference type="GeneID" id="26042448"/>
<evidence type="ECO:0000313" key="2">
    <source>
        <dbReference type="EMBL" id="AJF22824.1"/>
    </source>
</evidence>
<feature type="transmembrane region" description="Helical" evidence="1">
    <location>
        <begin position="100"/>
        <end position="117"/>
    </location>
</feature>
<organism evidence="2">
    <name type="scientific">Fischoederius elongatus</name>
    <name type="common">Flatworm</name>
    <dbReference type="NCBI Taxonomy" id="691745"/>
    <lineage>
        <taxon>Eukaryota</taxon>
        <taxon>Metazoa</taxon>
        <taxon>Spiralia</taxon>
        <taxon>Lophotrochozoa</taxon>
        <taxon>Platyhelminthes</taxon>
        <taxon>Trematoda</taxon>
        <taxon>Digenea</taxon>
        <taxon>Plagiorchiida</taxon>
        <taxon>Pronocephalata</taxon>
        <taxon>Paramphistomoidea</taxon>
        <taxon>Gastrothylacidae</taxon>
        <taxon>Fischoederius</taxon>
    </lineage>
</organism>
<feature type="transmembrane region" description="Helical" evidence="1">
    <location>
        <begin position="13"/>
        <end position="33"/>
    </location>
</feature>
<keyword evidence="2" id="KW-0496">Mitochondrion</keyword>
<protein>
    <submittedName>
        <fullName evidence="2">NADH dehydrogenase subunit 6</fullName>
    </submittedName>
</protein>
<sequence length="166" mass="18796">MWSWSCIHAHCDWGGWMLGLGFLSLYFTSLLMFSFVSQPSVYCMLLITGALSVTGYIYSILGFSWYLALFCLVYVGGVYVLFVFVSVYGPNPFSLSGGSLLIFIGFFLTVWGVFSYMVKVLPVVVESSEYLCSFYEGFSYCMFCLVLVVGFMCVSIMMSERNSFFR</sequence>
<accession>A0A0M3LRU3</accession>
<gene>
    <name evidence="2" type="primary">ND6</name>
</gene>
<feature type="transmembrane region" description="Helical" evidence="1">
    <location>
        <begin position="65"/>
        <end position="88"/>
    </location>
</feature>
<dbReference type="EMBL" id="KM397348">
    <property type="protein sequence ID" value="AJF22824.1"/>
    <property type="molecule type" value="Genomic_DNA"/>
</dbReference>
<feature type="transmembrane region" description="Helical" evidence="1">
    <location>
        <begin position="137"/>
        <end position="158"/>
    </location>
</feature>